<evidence type="ECO:0000313" key="2">
    <source>
        <dbReference type="EMBL" id="KNE19022.1"/>
    </source>
</evidence>
<dbReference type="PATRIC" id="fig|1473.5.peg.649"/>
<evidence type="ECO:0000313" key="3">
    <source>
        <dbReference type="Proteomes" id="UP000036780"/>
    </source>
</evidence>
<dbReference type="AlphaFoldDB" id="A0A0L0QKC4"/>
<accession>A0A0L0QKC4</accession>
<proteinExistence type="predicted"/>
<dbReference type="Proteomes" id="UP000036780">
    <property type="component" value="Unassembled WGS sequence"/>
</dbReference>
<gene>
    <name evidence="2" type="ORF">AFK71_10665</name>
</gene>
<feature type="chain" id="PRO_5038837076" description="Lipoprotein" evidence="1">
    <location>
        <begin position="19"/>
        <end position="238"/>
    </location>
</feature>
<dbReference type="PROSITE" id="PS51257">
    <property type="entry name" value="PROKAR_LIPOPROTEIN"/>
    <property type="match status" value="1"/>
</dbReference>
<feature type="signal peptide" evidence="1">
    <location>
        <begin position="1"/>
        <end position="18"/>
    </location>
</feature>
<dbReference type="RefSeq" id="WP_050351521.1">
    <property type="nucleotide sequence ID" value="NZ_CP073011.1"/>
</dbReference>
<evidence type="ECO:0000256" key="1">
    <source>
        <dbReference type="SAM" id="SignalP"/>
    </source>
</evidence>
<evidence type="ECO:0008006" key="4">
    <source>
        <dbReference type="Google" id="ProtNLM"/>
    </source>
</evidence>
<keyword evidence="1" id="KW-0732">Signal</keyword>
<protein>
    <recommendedName>
        <fullName evidence="4">Lipoprotein</fullName>
    </recommendedName>
</protein>
<sequence length="238" mass="28171">MKKVIIFSFLLIFLSACGNDLVHEDIERDYKQIEKTADKVYKSEKGSSEKQQKLFNDFYDKYVIGQFEEKNGSIYEMNDLEKDIIFEAQNLWIEAITSEYKENLVSGDTYKETKEKINEYLSLKKIPKELEGKHPTYELVEGTPEPFEKEVKELFNLLDIPMNSDNPTFTENEYLPLVRFLNKCSGVSYEYDGKNYYIESDMRKIVDLFETIQFEVDEEYLNDSTVEEFNAQKEIWDL</sequence>
<dbReference type="EMBL" id="LGTO01000007">
    <property type="protein sequence ID" value="KNE19022.1"/>
    <property type="molecule type" value="Genomic_DNA"/>
</dbReference>
<reference evidence="3" key="1">
    <citation type="submission" date="2015-07" db="EMBL/GenBank/DDBJ databases">
        <title>Fjat-10053 dsm26.</title>
        <authorList>
            <person name="Liu B."/>
            <person name="Wang J."/>
            <person name="Zhu Y."/>
            <person name="Liu G."/>
            <person name="Chen Q."/>
            <person name="Chen Z."/>
            <person name="Lan J."/>
            <person name="Che J."/>
            <person name="Ge C."/>
            <person name="Shi H."/>
            <person name="Pan Z."/>
            <person name="Liu X."/>
        </authorList>
    </citation>
    <scope>NUCLEOTIDE SEQUENCE [LARGE SCALE GENOMIC DNA]</scope>
    <source>
        <strain evidence="3">DSM 26</strain>
    </source>
</reference>
<organism evidence="2 3">
    <name type="scientific">Virgibacillus pantothenticus</name>
    <dbReference type="NCBI Taxonomy" id="1473"/>
    <lineage>
        <taxon>Bacteria</taxon>
        <taxon>Bacillati</taxon>
        <taxon>Bacillota</taxon>
        <taxon>Bacilli</taxon>
        <taxon>Bacillales</taxon>
        <taxon>Bacillaceae</taxon>
        <taxon>Virgibacillus</taxon>
    </lineage>
</organism>
<keyword evidence="3" id="KW-1185">Reference proteome</keyword>
<dbReference type="GeneID" id="66872028"/>
<name>A0A0L0QKC4_VIRPA</name>
<dbReference type="OrthoDB" id="2974142at2"/>
<comment type="caution">
    <text evidence="2">The sequence shown here is derived from an EMBL/GenBank/DDBJ whole genome shotgun (WGS) entry which is preliminary data.</text>
</comment>